<dbReference type="Gene3D" id="1.20.1600.10">
    <property type="entry name" value="Outer membrane efflux proteins (OEP)"/>
    <property type="match status" value="1"/>
</dbReference>
<dbReference type="PANTHER" id="PTHR30203:SF24">
    <property type="entry name" value="BLR4935 PROTEIN"/>
    <property type="match status" value="1"/>
</dbReference>
<feature type="signal peptide" evidence="2">
    <location>
        <begin position="1"/>
        <end position="30"/>
    </location>
</feature>
<proteinExistence type="inferred from homology"/>
<keyword evidence="2" id="KW-0732">Signal</keyword>
<accession>A0ABY9X4Y5</accession>
<feature type="chain" id="PRO_5046016506" evidence="2">
    <location>
        <begin position="31"/>
        <end position="429"/>
    </location>
</feature>
<name>A0ABY9X4Y5_9BACT</name>
<dbReference type="SUPFAM" id="SSF56954">
    <property type="entry name" value="Outer membrane efflux proteins (OEP)"/>
    <property type="match status" value="1"/>
</dbReference>
<keyword evidence="4" id="KW-1185">Reference proteome</keyword>
<evidence type="ECO:0000313" key="3">
    <source>
        <dbReference type="EMBL" id="WNG50466.1"/>
    </source>
</evidence>
<gene>
    <name evidence="3" type="ORF">F0U60_44805</name>
</gene>
<dbReference type="InterPro" id="IPR010131">
    <property type="entry name" value="MdtP/NodT-like"/>
</dbReference>
<evidence type="ECO:0000256" key="2">
    <source>
        <dbReference type="SAM" id="SignalP"/>
    </source>
</evidence>
<reference evidence="3 4" key="1">
    <citation type="submission" date="2019-08" db="EMBL/GenBank/DDBJ databases">
        <title>Archangium and Cystobacter genomes.</title>
        <authorList>
            <person name="Chen I.-C.K."/>
            <person name="Wielgoss S."/>
        </authorList>
    </citation>
    <scope>NUCLEOTIDE SEQUENCE [LARGE SCALE GENOMIC DNA]</scope>
    <source>
        <strain evidence="3 4">Cbm 6</strain>
    </source>
</reference>
<comment type="similarity">
    <text evidence="1">Belongs to the outer membrane factor (OMF) (TC 1.B.17) family.</text>
</comment>
<dbReference type="EMBL" id="CP043494">
    <property type="protein sequence ID" value="WNG50466.1"/>
    <property type="molecule type" value="Genomic_DNA"/>
</dbReference>
<protein>
    <submittedName>
        <fullName evidence="3">TolC family protein</fullName>
    </submittedName>
</protein>
<dbReference type="RefSeq" id="WP_395809573.1">
    <property type="nucleotide sequence ID" value="NZ_CP043494.1"/>
</dbReference>
<evidence type="ECO:0000313" key="4">
    <source>
        <dbReference type="Proteomes" id="UP001611383"/>
    </source>
</evidence>
<dbReference type="PANTHER" id="PTHR30203">
    <property type="entry name" value="OUTER MEMBRANE CATION EFFLUX PROTEIN"/>
    <property type="match status" value="1"/>
</dbReference>
<dbReference type="Proteomes" id="UP001611383">
    <property type="component" value="Chromosome"/>
</dbReference>
<evidence type="ECO:0000256" key="1">
    <source>
        <dbReference type="ARBA" id="ARBA00007613"/>
    </source>
</evidence>
<organism evidence="3 4">
    <name type="scientific">Archangium minus</name>
    <dbReference type="NCBI Taxonomy" id="83450"/>
    <lineage>
        <taxon>Bacteria</taxon>
        <taxon>Pseudomonadati</taxon>
        <taxon>Myxococcota</taxon>
        <taxon>Myxococcia</taxon>
        <taxon>Myxococcales</taxon>
        <taxon>Cystobacterineae</taxon>
        <taxon>Archangiaceae</taxon>
        <taxon>Archangium</taxon>
    </lineage>
</organism>
<dbReference type="Pfam" id="PF02321">
    <property type="entry name" value="OEP"/>
    <property type="match status" value="2"/>
</dbReference>
<sequence length="429" mass="46019">MSMRSLPAGPASSTIAGSIALLLLAGTALAQPALNEQQYVTRVLESGLEARVAEQEARLGRAEAVGVGLWPNPSLEWERQKTSSGTRKGESQDVLRASIPLVLSGRLGLEAKAAEQHARAAEARHEWARAGLRHEATRAFAAVLAARERRSILEESLAQLGRLAEAIATRERAGEAAGYDRLRIELEAATVRDALRGAELDTRQAEAQALRLLGPEVTVLPPFEGSLLVERPQPEGALLLARLEERRGDLRALALEAHGAEAARRAAGRGWIPEPTVQAGAQFLDVGLPGAGVGYVVGVELPLPFFEHRQGDAARARARQGLSEARLAALLHEARSRLAVALEAVFGRRERLARHRTEVLERAEELRRIAATAYRGGGAELLVLVDAERAAREARLTTVELAVSLLEAETDLLLLAGAYDSATPRSATP</sequence>
<dbReference type="InterPro" id="IPR003423">
    <property type="entry name" value="OMP_efflux"/>
</dbReference>